<name>A0A2P2PVR8_RHIMU</name>
<organism evidence="1">
    <name type="scientific">Rhizophora mucronata</name>
    <name type="common">Asiatic mangrove</name>
    <dbReference type="NCBI Taxonomy" id="61149"/>
    <lineage>
        <taxon>Eukaryota</taxon>
        <taxon>Viridiplantae</taxon>
        <taxon>Streptophyta</taxon>
        <taxon>Embryophyta</taxon>
        <taxon>Tracheophyta</taxon>
        <taxon>Spermatophyta</taxon>
        <taxon>Magnoliopsida</taxon>
        <taxon>eudicotyledons</taxon>
        <taxon>Gunneridae</taxon>
        <taxon>Pentapetalae</taxon>
        <taxon>rosids</taxon>
        <taxon>fabids</taxon>
        <taxon>Malpighiales</taxon>
        <taxon>Rhizophoraceae</taxon>
        <taxon>Rhizophora</taxon>
    </lineage>
</organism>
<reference evidence="1" key="1">
    <citation type="submission" date="2018-02" db="EMBL/GenBank/DDBJ databases">
        <title>Rhizophora mucronata_Transcriptome.</title>
        <authorList>
            <person name="Meera S.P."/>
            <person name="Sreeshan A."/>
            <person name="Augustine A."/>
        </authorList>
    </citation>
    <scope>NUCLEOTIDE SEQUENCE</scope>
    <source>
        <tissue evidence="1">Leaf</tissue>
    </source>
</reference>
<accession>A0A2P2PVR8</accession>
<dbReference type="AlphaFoldDB" id="A0A2P2PVR8"/>
<evidence type="ECO:0000313" key="1">
    <source>
        <dbReference type="EMBL" id="MBX58834.1"/>
    </source>
</evidence>
<proteinExistence type="predicted"/>
<dbReference type="EMBL" id="GGEC01078350">
    <property type="protein sequence ID" value="MBX58834.1"/>
    <property type="molecule type" value="Transcribed_RNA"/>
</dbReference>
<protein>
    <submittedName>
        <fullName evidence="1">Uncharacterized protein</fullName>
    </submittedName>
</protein>
<sequence length="16" mass="1909">MISHLKIENHNTKEQS</sequence>